<dbReference type="InterPro" id="IPR036508">
    <property type="entry name" value="Chitin-bd_dom_sf"/>
</dbReference>
<keyword evidence="3" id="KW-1185">Reference proteome</keyword>
<feature type="domain" description="Chitin-binding type-2" evidence="1">
    <location>
        <begin position="36"/>
        <end position="94"/>
    </location>
</feature>
<proteinExistence type="predicted"/>
<dbReference type="GO" id="GO:0008061">
    <property type="term" value="F:chitin binding"/>
    <property type="evidence" value="ECO:0007669"/>
    <property type="project" value="InterPro"/>
</dbReference>
<dbReference type="OrthoDB" id="10065127at2759"/>
<gene>
    <name evidence="2" type="ORF">EAI_11563</name>
</gene>
<dbReference type="Pfam" id="PF01607">
    <property type="entry name" value="CBM_14"/>
    <property type="match status" value="1"/>
</dbReference>
<dbReference type="SMART" id="SM00494">
    <property type="entry name" value="ChtBD2"/>
    <property type="match status" value="1"/>
</dbReference>
<accession>E2C3L1</accession>
<dbReference type="Gene3D" id="2.170.140.10">
    <property type="entry name" value="Chitin binding domain"/>
    <property type="match status" value="1"/>
</dbReference>
<dbReference type="Proteomes" id="UP000008237">
    <property type="component" value="Unassembled WGS sequence"/>
</dbReference>
<evidence type="ECO:0000313" key="3">
    <source>
        <dbReference type="Proteomes" id="UP000008237"/>
    </source>
</evidence>
<reference evidence="2 3" key="1">
    <citation type="journal article" date="2010" name="Science">
        <title>Genomic comparison of the ants Camponotus floridanus and Harpegnathos saltator.</title>
        <authorList>
            <person name="Bonasio R."/>
            <person name="Zhang G."/>
            <person name="Ye C."/>
            <person name="Mutti N.S."/>
            <person name="Fang X."/>
            <person name="Qin N."/>
            <person name="Donahue G."/>
            <person name="Yang P."/>
            <person name="Li Q."/>
            <person name="Li C."/>
            <person name="Zhang P."/>
            <person name="Huang Z."/>
            <person name="Berger S.L."/>
            <person name="Reinberg D."/>
            <person name="Wang J."/>
            <person name="Liebig J."/>
        </authorList>
    </citation>
    <scope>NUCLEOTIDE SEQUENCE [LARGE SCALE GENOMIC DNA]</scope>
    <source>
        <strain evidence="2 3">R22 G/1</strain>
    </source>
</reference>
<dbReference type="PANTHER" id="PTHR22933:SF43">
    <property type="entry name" value="LP10131P"/>
    <property type="match status" value="1"/>
</dbReference>
<sequence length="135" mass="15842">MGMSRNHMVEDKDAKRHRMNDARTINAKIFKGVTFSFSCDGRPSGFYADIDFSCTVFHVCTPQGERIPILCPHKTLFDQRIGMCTDDDDVPCDQSEKWYYLDNSNYYSYFMLPKKYEEVILDEIDVYTVRPLEDH</sequence>
<dbReference type="AlphaFoldDB" id="E2C3L1"/>
<dbReference type="InterPro" id="IPR002557">
    <property type="entry name" value="Chitin-bd_dom"/>
</dbReference>
<dbReference type="STRING" id="610380.E2C3L1"/>
<dbReference type="InParanoid" id="E2C3L1"/>
<evidence type="ECO:0000259" key="1">
    <source>
        <dbReference type="PROSITE" id="PS50940"/>
    </source>
</evidence>
<dbReference type="InterPro" id="IPR052976">
    <property type="entry name" value="Scoloptoxin-like"/>
</dbReference>
<dbReference type="GO" id="GO:0005576">
    <property type="term" value="C:extracellular region"/>
    <property type="evidence" value="ECO:0007669"/>
    <property type="project" value="InterPro"/>
</dbReference>
<name>E2C3L1_HARSA</name>
<dbReference type="SUPFAM" id="SSF57625">
    <property type="entry name" value="Invertebrate chitin-binding proteins"/>
    <property type="match status" value="1"/>
</dbReference>
<evidence type="ECO:0000313" key="2">
    <source>
        <dbReference type="EMBL" id="EFN77549.1"/>
    </source>
</evidence>
<dbReference type="PROSITE" id="PS50940">
    <property type="entry name" value="CHIT_BIND_II"/>
    <property type="match status" value="1"/>
</dbReference>
<organism evidence="3">
    <name type="scientific">Harpegnathos saltator</name>
    <name type="common">Jerdon's jumping ant</name>
    <dbReference type="NCBI Taxonomy" id="610380"/>
    <lineage>
        <taxon>Eukaryota</taxon>
        <taxon>Metazoa</taxon>
        <taxon>Ecdysozoa</taxon>
        <taxon>Arthropoda</taxon>
        <taxon>Hexapoda</taxon>
        <taxon>Insecta</taxon>
        <taxon>Pterygota</taxon>
        <taxon>Neoptera</taxon>
        <taxon>Endopterygota</taxon>
        <taxon>Hymenoptera</taxon>
        <taxon>Apocrita</taxon>
        <taxon>Aculeata</taxon>
        <taxon>Formicoidea</taxon>
        <taxon>Formicidae</taxon>
        <taxon>Ponerinae</taxon>
        <taxon>Ponerini</taxon>
        <taxon>Harpegnathos</taxon>
    </lineage>
</organism>
<protein>
    <recommendedName>
        <fullName evidence="1">Chitin-binding type-2 domain-containing protein</fullName>
    </recommendedName>
</protein>
<dbReference type="EMBL" id="GL452320">
    <property type="protein sequence ID" value="EFN77549.1"/>
    <property type="molecule type" value="Genomic_DNA"/>
</dbReference>
<dbReference type="PANTHER" id="PTHR22933">
    <property type="entry name" value="FI18007P1-RELATED"/>
    <property type="match status" value="1"/>
</dbReference>